<comment type="caution">
    <text evidence="2">The sequence shown here is derived from an EMBL/GenBank/DDBJ whole genome shotgun (WGS) entry which is preliminary data.</text>
</comment>
<protein>
    <submittedName>
        <fullName evidence="2">Uncharacterized protein</fullName>
    </submittedName>
</protein>
<feature type="compositionally biased region" description="Low complexity" evidence="1">
    <location>
        <begin position="712"/>
        <end position="728"/>
    </location>
</feature>
<dbReference type="EMBL" id="JABBWM010000007">
    <property type="protein sequence ID" value="KAG2115969.1"/>
    <property type="molecule type" value="Genomic_DNA"/>
</dbReference>
<feature type="compositionally biased region" description="Low complexity" evidence="1">
    <location>
        <begin position="252"/>
        <end position="272"/>
    </location>
</feature>
<proteinExistence type="predicted"/>
<name>A0A9P7FG75_9AGAM</name>
<sequence>MTALSLASSSLESGVSRPARKENRIVAFFRSRSRSRSRPHAKSTVTPGAAQSTTDVPPLPMVPASKLRISHVRSTSLAYEQGHAADTSMSASASQSDSKLGTRTSTRPISSTTTATHSTITPLPSNSIRRRQRTSHHVYLHDYTQGEDPDHQANRDQVTPQEDHDRATRSNTPSSLNQRRKLELRSIFGIALSRKSSLSNPSRKPSPGSSDRKTSSSSLSQKEAENMPSRKRSFRLNSRPNTPKSTDESRVTKTSTGTIPTPSSPLPLSASPRRLSFGLTSGSRTHTPMTSSGHLPLAPSSRHKRHSVGSHDTAHDSAVALPDDHSDTAFTSSSHIGTRSNSKTSASSLSRFGKSRKGKEQERDNSNSKLRSQTRKTPRMDDSRPGIFGSLLEETSPIINLSPPSPQDDSRGKYDLGGLVVSLLPTVESMSEEDTTEQQPLIRAPQARPAIPHIIHTPPTPKRTAELDSPVRPATTPPTLSGGQGKPREVLLSKDSITVHSELPKLHARAALSVGSDGDPAYNRMRSRFSPRLFGGKDLSRESKKQKPGGWHDSAGTVGPPRNMTNRRIKHGSFDFERPVSGVNRSSSTVNASLVNGEGLTQSGKTGAVTHQPTALERTASSSSDRTGKSRKFAYHPTQADSPILAQLSASHTGETSVVSFSSASASAQSKSTGKSVPGPGPGPGPGQSSSWGRASGRRTQRTSHGPFPFEPASSVPSSPLPTSSALPSYPPSPHQQEFDIPEGPASFPPSSPLRSELGLGGGSIRDKSQSAHGRVQQLREQGSEKKGKGRSLDLKLGLSWAPNRVRQEAVIHGSLLSQKQEEERNRGKDVTKVFENVLSESGFETFKKYVHRFDAHLIPLEGPRGLLARVENLLTASSLSQTEKVELLDQFARFVEGHSEV</sequence>
<feature type="compositionally biased region" description="Polar residues" evidence="1">
    <location>
        <begin position="328"/>
        <end position="350"/>
    </location>
</feature>
<dbReference type="GeneID" id="64691793"/>
<feature type="compositionally biased region" description="Low complexity" evidence="1">
    <location>
        <begin position="84"/>
        <end position="121"/>
    </location>
</feature>
<feature type="compositionally biased region" description="Polar residues" evidence="1">
    <location>
        <begin position="278"/>
        <end position="293"/>
    </location>
</feature>
<feature type="region of interest" description="Disordered" evidence="1">
    <location>
        <begin position="1"/>
        <end position="62"/>
    </location>
</feature>
<feature type="compositionally biased region" description="Polar residues" evidence="1">
    <location>
        <begin position="43"/>
        <end position="55"/>
    </location>
</feature>
<feature type="compositionally biased region" description="Basic and acidic residues" evidence="1">
    <location>
        <begin position="782"/>
        <end position="791"/>
    </location>
</feature>
<feature type="region of interest" description="Disordered" evidence="1">
    <location>
        <begin position="596"/>
        <end position="630"/>
    </location>
</feature>
<dbReference type="OrthoDB" id="3260940at2759"/>
<dbReference type="Proteomes" id="UP000823399">
    <property type="component" value="Unassembled WGS sequence"/>
</dbReference>
<organism evidence="2 3">
    <name type="scientific">Suillus discolor</name>
    <dbReference type="NCBI Taxonomy" id="1912936"/>
    <lineage>
        <taxon>Eukaryota</taxon>
        <taxon>Fungi</taxon>
        <taxon>Dikarya</taxon>
        <taxon>Basidiomycota</taxon>
        <taxon>Agaricomycotina</taxon>
        <taxon>Agaricomycetes</taxon>
        <taxon>Agaricomycetidae</taxon>
        <taxon>Boletales</taxon>
        <taxon>Suillineae</taxon>
        <taxon>Suillaceae</taxon>
        <taxon>Suillus</taxon>
    </lineage>
</organism>
<evidence type="ECO:0000313" key="3">
    <source>
        <dbReference type="Proteomes" id="UP000823399"/>
    </source>
</evidence>
<dbReference type="RefSeq" id="XP_041297348.1">
    <property type="nucleotide sequence ID" value="XM_041429534.1"/>
</dbReference>
<feature type="compositionally biased region" description="Low complexity" evidence="1">
    <location>
        <begin position="1"/>
        <end position="13"/>
    </location>
</feature>
<dbReference type="AlphaFoldDB" id="A0A9P7FG75"/>
<feature type="region of interest" description="Disordered" evidence="1">
    <location>
        <begin position="452"/>
        <end position="487"/>
    </location>
</feature>
<reference evidence="2" key="1">
    <citation type="journal article" date="2020" name="New Phytol.">
        <title>Comparative genomics reveals dynamic genome evolution in host specialist ectomycorrhizal fungi.</title>
        <authorList>
            <person name="Lofgren L.A."/>
            <person name="Nguyen N.H."/>
            <person name="Vilgalys R."/>
            <person name="Ruytinx J."/>
            <person name="Liao H.L."/>
            <person name="Branco S."/>
            <person name="Kuo A."/>
            <person name="LaButti K."/>
            <person name="Lipzen A."/>
            <person name="Andreopoulos W."/>
            <person name="Pangilinan J."/>
            <person name="Riley R."/>
            <person name="Hundley H."/>
            <person name="Na H."/>
            <person name="Barry K."/>
            <person name="Grigoriev I.V."/>
            <person name="Stajich J.E."/>
            <person name="Kennedy P.G."/>
        </authorList>
    </citation>
    <scope>NUCLEOTIDE SEQUENCE</scope>
    <source>
        <strain evidence="2">FC423</strain>
    </source>
</reference>
<feature type="compositionally biased region" description="Polar residues" evidence="1">
    <location>
        <begin position="235"/>
        <end position="244"/>
    </location>
</feature>
<feature type="region of interest" description="Disordered" evidence="1">
    <location>
        <begin position="195"/>
        <end position="389"/>
    </location>
</feature>
<feature type="compositionally biased region" description="Polar residues" evidence="1">
    <location>
        <begin position="596"/>
        <end position="625"/>
    </location>
</feature>
<feature type="compositionally biased region" description="Low complexity" evidence="1">
    <location>
        <begin position="661"/>
        <end position="678"/>
    </location>
</feature>
<feature type="region of interest" description="Disordered" evidence="1">
    <location>
        <begin position="661"/>
        <end position="791"/>
    </location>
</feature>
<gene>
    <name evidence="2" type="ORF">F5147DRAFT_386334</name>
</gene>
<accession>A0A9P7FG75</accession>
<feature type="region of interest" description="Disordered" evidence="1">
    <location>
        <begin position="83"/>
        <end position="132"/>
    </location>
</feature>
<evidence type="ECO:0000313" key="2">
    <source>
        <dbReference type="EMBL" id="KAG2115969.1"/>
    </source>
</evidence>
<feature type="compositionally biased region" description="Basic residues" evidence="1">
    <location>
        <begin position="31"/>
        <end position="41"/>
    </location>
</feature>
<feature type="region of interest" description="Disordered" evidence="1">
    <location>
        <begin position="144"/>
        <end position="181"/>
    </location>
</feature>
<keyword evidence="3" id="KW-1185">Reference proteome</keyword>
<feature type="region of interest" description="Disordered" evidence="1">
    <location>
        <begin position="530"/>
        <end position="568"/>
    </location>
</feature>
<evidence type="ECO:0000256" key="1">
    <source>
        <dbReference type="SAM" id="MobiDB-lite"/>
    </source>
</evidence>